<dbReference type="EMBL" id="AF469113">
    <property type="protein sequence ID" value="AAM22663.1"/>
    <property type="molecule type" value="Genomic_DNA"/>
</dbReference>
<reference evidence="2" key="1">
    <citation type="journal article" date="2002" name="J. Bacteriol.">
        <title>Characterization of two cryptic Helicobacter pylori plasmids: a putative source for horizontal gene transfer and gene shuffling.</title>
        <authorList>
            <person name="Hofreuter D."/>
            <person name="Haas R."/>
        </authorList>
    </citation>
    <scope>NUCLEOTIDE SEQUENCE</scope>
    <source>
        <plasmid evidence="2">pHel5</plasmid>
    </source>
</reference>
<proteinExistence type="predicted"/>
<evidence type="ECO:0000256" key="1">
    <source>
        <dbReference type="SAM" id="Coils"/>
    </source>
</evidence>
<evidence type="ECO:0000313" key="2">
    <source>
        <dbReference type="EMBL" id="AAM22663.1"/>
    </source>
</evidence>
<geneLocation type="plasmid" evidence="2">
    <name>pHel5</name>
</geneLocation>
<organism evidence="2">
    <name type="scientific">Helicobacter pylori</name>
    <name type="common">Campylobacter pylori</name>
    <dbReference type="NCBI Taxonomy" id="210"/>
    <lineage>
        <taxon>Bacteria</taxon>
        <taxon>Pseudomonadati</taxon>
        <taxon>Campylobacterota</taxon>
        <taxon>Epsilonproteobacteria</taxon>
        <taxon>Campylobacterales</taxon>
        <taxon>Helicobacteraceae</taxon>
        <taxon>Helicobacter</taxon>
    </lineage>
</organism>
<accession>Q8KKD4</accession>
<keyword evidence="2" id="KW-0614">Plasmid</keyword>
<protein>
    <submittedName>
        <fullName evidence="2">Uncharacterized protein</fullName>
    </submittedName>
</protein>
<keyword evidence="1" id="KW-0175">Coiled coil</keyword>
<dbReference type="AlphaFoldDB" id="Q8KKD4"/>
<name>Q8KKD4_HELPX</name>
<gene>
    <name evidence="2" type="primary">orf5D</name>
</gene>
<sequence length="283" mass="34117">MVFKDNYKIERDEMVQKGKENETQRLEPIYTQQDYIDLKKKHEKELETKDKEIQKQKTLRKRSFDHYQALERIVFYGKTKTRKMSANVYYTYTKKLNKRLLELVIKENELTVLKNTEVIRELHDAQRKATMLEHENKKLKIELKKEKKFISDLFVHIEQKERIRALEKITDLSNLKSIMLEKIIIDGDRSSLDRYTRWVHNLKEELKNKKEGDEFIDEETGHILDQAMIIHLEPYIEVGNKALEKHCVLLRLENENKELNDALDFYKKRCREPKQLPKPSNNE</sequence>
<feature type="coiled-coil region" evidence="1">
    <location>
        <begin position="115"/>
        <end position="142"/>
    </location>
</feature>